<dbReference type="AlphaFoldDB" id="A0AAU6WME1"/>
<accession>A0AAU6WME1</accession>
<dbReference type="RefSeq" id="WP_294322787.1">
    <property type="nucleotide sequence ID" value="NZ_CP154834.1"/>
</dbReference>
<gene>
    <name evidence="2" type="ORF">AAFP95_18850</name>
</gene>
<name>A0AAU6WME1_9FLAO</name>
<dbReference type="SUPFAM" id="SSF53756">
    <property type="entry name" value="UDP-Glycosyltransferase/glycogen phosphorylase"/>
    <property type="match status" value="1"/>
</dbReference>
<evidence type="ECO:0000313" key="2">
    <source>
        <dbReference type="EMBL" id="XAO73753.1"/>
    </source>
</evidence>
<reference evidence="2 3" key="1">
    <citation type="submission" date="2024-04" db="EMBL/GenBank/DDBJ databases">
        <title>Genome sequencing and assembly of rice foliar adapted Chryseobacterium endophyticum OsEnb-ALM-A6.</title>
        <authorList>
            <person name="Kumar S."/>
            <person name="Javed M."/>
            <person name="Chouhan V."/>
            <person name="Charishma K."/>
            <person name="Patel A."/>
            <person name="Kumar M."/>
            <person name="Sahu K.P."/>
            <person name="Kumar A."/>
        </authorList>
    </citation>
    <scope>NUCLEOTIDE SEQUENCE [LARGE SCALE GENOMIC DNA]</scope>
    <source>
        <strain evidence="2 3">OsEnb-ALM-A6</strain>
    </source>
</reference>
<protein>
    <submittedName>
        <fullName evidence="2">Glycosyltransferase</fullName>
        <ecNumber evidence="2">2.4.-.-</ecNumber>
    </submittedName>
</protein>
<evidence type="ECO:0000313" key="3">
    <source>
        <dbReference type="Proteomes" id="UP001463665"/>
    </source>
</evidence>
<dbReference type="EMBL" id="CP154834">
    <property type="protein sequence ID" value="XAO73753.1"/>
    <property type="molecule type" value="Genomic_DNA"/>
</dbReference>
<dbReference type="InterPro" id="IPR001296">
    <property type="entry name" value="Glyco_trans_1"/>
</dbReference>
<organism evidence="2 3">
    <name type="scientific">Chryseobacterium endophyticum</name>
    <dbReference type="NCBI Taxonomy" id="1854762"/>
    <lineage>
        <taxon>Bacteria</taxon>
        <taxon>Pseudomonadati</taxon>
        <taxon>Bacteroidota</taxon>
        <taxon>Flavobacteriia</taxon>
        <taxon>Flavobacteriales</taxon>
        <taxon>Weeksellaceae</taxon>
        <taxon>Chryseobacterium group</taxon>
        <taxon>Chryseobacterium</taxon>
    </lineage>
</organism>
<dbReference type="PANTHER" id="PTHR12526">
    <property type="entry name" value="GLYCOSYLTRANSFERASE"/>
    <property type="match status" value="1"/>
</dbReference>
<feature type="domain" description="Glycosyl transferase family 1" evidence="1">
    <location>
        <begin position="59"/>
        <end position="213"/>
    </location>
</feature>
<dbReference type="Pfam" id="PF00534">
    <property type="entry name" value="Glycos_transf_1"/>
    <property type="match status" value="1"/>
</dbReference>
<keyword evidence="3" id="KW-1185">Reference proteome</keyword>
<sequence length="233" mass="26633">MLSCDANVFVSKSTLETMEELLQARIPNSHYIYNTFNAGEILKKAAESLTSSLEKEIMARENLMVSVGRLCHAKGYDMLIQVHAELMNEGVFHHIAVVGDGTDFQKLQKMIRRLGVQDSFFLLGSRLNPYPYMLAAKCYIQPSRYEAYPLAVGEALILNKPLISTIAGGIPELIIHRKTGLLCQFNKNALKRTISEMLYNPHLRRDIRKHQREFDAEKIYCQINTLMEELLLR</sequence>
<dbReference type="EC" id="2.4.-.-" evidence="2"/>
<keyword evidence="2" id="KW-0808">Transferase</keyword>
<keyword evidence="2" id="KW-0328">Glycosyltransferase</keyword>
<proteinExistence type="predicted"/>
<dbReference type="GO" id="GO:0016757">
    <property type="term" value="F:glycosyltransferase activity"/>
    <property type="evidence" value="ECO:0007669"/>
    <property type="project" value="UniProtKB-KW"/>
</dbReference>
<dbReference type="Gene3D" id="3.40.50.2000">
    <property type="entry name" value="Glycogen Phosphorylase B"/>
    <property type="match status" value="2"/>
</dbReference>
<dbReference type="Proteomes" id="UP001463665">
    <property type="component" value="Chromosome"/>
</dbReference>
<dbReference type="CDD" id="cd03811">
    <property type="entry name" value="GT4_GT28_WabH-like"/>
    <property type="match status" value="1"/>
</dbReference>
<evidence type="ECO:0000259" key="1">
    <source>
        <dbReference type="Pfam" id="PF00534"/>
    </source>
</evidence>